<proteinExistence type="predicted"/>
<evidence type="ECO:0000313" key="2">
    <source>
        <dbReference type="Proteomes" id="UP000019426"/>
    </source>
</evidence>
<keyword evidence="2" id="KW-1185">Reference proteome</keyword>
<reference evidence="1 2" key="1">
    <citation type="submission" date="2013-11" db="EMBL/GenBank/DDBJ databases">
        <title>Complete genome sequence of Clostridum sp. M2/40.</title>
        <authorList>
            <person name="Wibberg D."/>
            <person name="Puehler A."/>
            <person name="Schlueter A."/>
        </authorList>
    </citation>
    <scope>NUCLEOTIDE SEQUENCE [LARGE SCALE GENOMIC DNA]</scope>
    <source>
        <strain evidence="2">M2/40</strain>
    </source>
</reference>
<dbReference type="EMBL" id="HG917869">
    <property type="protein sequence ID" value="CDM69989.1"/>
    <property type="molecule type" value="Genomic_DNA"/>
</dbReference>
<dbReference type="OrthoDB" id="1885963at2"/>
<dbReference type="STRING" id="1216932.CM240_2872"/>
<dbReference type="PATRIC" id="fig|1216932.3.peg.2834"/>
<organism evidence="1 2">
    <name type="scientific">Clostridium bornimense</name>
    <dbReference type="NCBI Taxonomy" id="1216932"/>
    <lineage>
        <taxon>Bacteria</taxon>
        <taxon>Bacillati</taxon>
        <taxon>Bacillota</taxon>
        <taxon>Clostridia</taxon>
        <taxon>Eubacteriales</taxon>
        <taxon>Clostridiaceae</taxon>
        <taxon>Clostridium</taxon>
    </lineage>
</organism>
<sequence length="419" mass="50227">MKILLYGLEKGHLIVEKYLKKNHKIVGYVDEFFKGKEYNEVDVYMKDSINDLKFDYIVIAIESVGERKKAYEDLLKLGIESNKIVNFFDIYMDCYSYRLDIPLKKIDRIMSNVNKPLDGIILGISHGLCGINPKYLQKNFCNLAIPSQDLYYNLKQLKHLIKNYKDKIEKLQYVVIDMFTYIYFNYDISLTKNAVLYYELSGYRDDESHNFAKNKNFDGTISEELAKIQARYEKEGIEKYSRKDVKEKKDIYNSLFDMDNVDVNEDFKRMGIYDRYVSDFSTRIERERIITDEEIEKLKSEYMPNSIAVNMFSETVKENIEIFNELLETIFELNKDMKVYLVLIPQYIEREIKVQKEDLEWKPKFYDILSKFREKYKFEILDFKDCEDISANREYYYDFGHLNYKGSMVFTELLNSYIY</sequence>
<protein>
    <submittedName>
        <fullName evidence="1">Uncharacterized protein</fullName>
    </submittedName>
</protein>
<dbReference type="KEGG" id="clt:CM240_2872"/>
<name>W6S275_9CLOT</name>
<dbReference type="Gene3D" id="3.40.50.720">
    <property type="entry name" value="NAD(P)-binding Rossmann-like Domain"/>
    <property type="match status" value="1"/>
</dbReference>
<evidence type="ECO:0000313" key="1">
    <source>
        <dbReference type="EMBL" id="CDM69989.1"/>
    </source>
</evidence>
<dbReference type="eggNOG" id="COG2755">
    <property type="taxonomic scope" value="Bacteria"/>
</dbReference>
<dbReference type="RefSeq" id="WP_044040163.1">
    <property type="nucleotide sequence ID" value="NZ_HG917869.1"/>
</dbReference>
<gene>
    <name evidence="1" type="ORF">CM240_2872</name>
</gene>
<dbReference type="SUPFAM" id="SSF52266">
    <property type="entry name" value="SGNH hydrolase"/>
    <property type="match status" value="1"/>
</dbReference>
<dbReference type="AlphaFoldDB" id="W6S275"/>
<dbReference type="HOGENOM" id="CLU_655069_0_0_9"/>
<accession>W6S275</accession>
<dbReference type="Proteomes" id="UP000019426">
    <property type="component" value="Chromosome M2/40_rep2"/>
</dbReference>